<name>A0AAD6HKN8_9EURO</name>
<sequence>MADSEVHGTYDPAFESVRDILNQRLSSDSELGFSLYVDIDGKSVVDLWGGYADKAKTRPWEKDTVAPVWSCSKIVTNLAALILIDRGLLDPNENVAKYWPEFVVNGKENVKVSHVLSHASGLPGWEAPITNEDVYDWEGATERLANQAPWWTPGEGSGYHLATQGHLVGEIIRRVTGKPVEQFVAEEISQPLGADFTYGLPEDKWSHSVEMLPPPPLPFEGGDPNSITTRAIIGSPFPAELTTTPGFRKAVIPAINGFCNARGLGRIGSMVSLNGTVGNIPILTPSALDKLFKEQTNGVDRVTFEYLRLGLGVALSDSRTCAWIPEGNICYWGGWGGSMVIMDRERRMTIGYAMNNMCAIGTLGNENTEAYVKEIYSIVDQMLSETK</sequence>
<dbReference type="EMBL" id="JAQJAN010000008">
    <property type="protein sequence ID" value="KAJ5724403.1"/>
    <property type="molecule type" value="Genomic_DNA"/>
</dbReference>
<protein>
    <submittedName>
        <fullName evidence="2">Beta-lactamase domain-containing protein 2</fullName>
    </submittedName>
</protein>
<accession>A0AAD6HKN8</accession>
<dbReference type="InterPro" id="IPR052907">
    <property type="entry name" value="Beta-lactamase/esterase"/>
</dbReference>
<organism evidence="2 3">
    <name type="scientific">Penicillium malachiteum</name>
    <dbReference type="NCBI Taxonomy" id="1324776"/>
    <lineage>
        <taxon>Eukaryota</taxon>
        <taxon>Fungi</taxon>
        <taxon>Dikarya</taxon>
        <taxon>Ascomycota</taxon>
        <taxon>Pezizomycotina</taxon>
        <taxon>Eurotiomycetes</taxon>
        <taxon>Eurotiomycetidae</taxon>
        <taxon>Eurotiales</taxon>
        <taxon>Aspergillaceae</taxon>
        <taxon>Penicillium</taxon>
    </lineage>
</organism>
<dbReference type="Gene3D" id="3.40.710.10">
    <property type="entry name" value="DD-peptidase/beta-lactamase superfamily"/>
    <property type="match status" value="1"/>
</dbReference>
<evidence type="ECO:0000313" key="3">
    <source>
        <dbReference type="Proteomes" id="UP001215712"/>
    </source>
</evidence>
<evidence type="ECO:0000259" key="1">
    <source>
        <dbReference type="Pfam" id="PF00144"/>
    </source>
</evidence>
<dbReference type="PANTHER" id="PTHR43319:SF3">
    <property type="entry name" value="BETA-LACTAMASE-RELATED DOMAIN-CONTAINING PROTEIN"/>
    <property type="match status" value="1"/>
</dbReference>
<dbReference type="InterPro" id="IPR012338">
    <property type="entry name" value="Beta-lactam/transpept-like"/>
</dbReference>
<dbReference type="PANTHER" id="PTHR43319">
    <property type="entry name" value="BETA-LACTAMASE-RELATED"/>
    <property type="match status" value="1"/>
</dbReference>
<dbReference type="SUPFAM" id="SSF56601">
    <property type="entry name" value="beta-lactamase/transpeptidase-like"/>
    <property type="match status" value="1"/>
</dbReference>
<dbReference type="Proteomes" id="UP001215712">
    <property type="component" value="Unassembled WGS sequence"/>
</dbReference>
<evidence type="ECO:0000313" key="2">
    <source>
        <dbReference type="EMBL" id="KAJ5724403.1"/>
    </source>
</evidence>
<reference evidence="2" key="1">
    <citation type="journal article" date="2023" name="IMA Fungus">
        <title>Comparative genomic study of the Penicillium genus elucidates a diverse pangenome and 15 lateral gene transfer events.</title>
        <authorList>
            <person name="Petersen C."/>
            <person name="Sorensen T."/>
            <person name="Nielsen M.R."/>
            <person name="Sondergaard T.E."/>
            <person name="Sorensen J.L."/>
            <person name="Fitzpatrick D.A."/>
            <person name="Frisvad J.C."/>
            <person name="Nielsen K.L."/>
        </authorList>
    </citation>
    <scope>NUCLEOTIDE SEQUENCE</scope>
    <source>
        <strain evidence="2">IBT 17514</strain>
    </source>
</reference>
<keyword evidence="3" id="KW-1185">Reference proteome</keyword>
<reference evidence="2" key="2">
    <citation type="submission" date="2023-01" db="EMBL/GenBank/DDBJ databases">
        <authorList>
            <person name="Petersen C."/>
        </authorList>
    </citation>
    <scope>NUCLEOTIDE SEQUENCE</scope>
    <source>
        <strain evidence="2">IBT 17514</strain>
    </source>
</reference>
<feature type="domain" description="Beta-lactamase-related" evidence="1">
    <location>
        <begin position="19"/>
        <end position="356"/>
    </location>
</feature>
<dbReference type="AlphaFoldDB" id="A0AAD6HKN8"/>
<gene>
    <name evidence="2" type="ORF">N7493_006131</name>
</gene>
<comment type="caution">
    <text evidence="2">The sequence shown here is derived from an EMBL/GenBank/DDBJ whole genome shotgun (WGS) entry which is preliminary data.</text>
</comment>
<dbReference type="InterPro" id="IPR001466">
    <property type="entry name" value="Beta-lactam-related"/>
</dbReference>
<proteinExistence type="predicted"/>
<dbReference type="Pfam" id="PF00144">
    <property type="entry name" value="Beta-lactamase"/>
    <property type="match status" value="1"/>
</dbReference>